<dbReference type="OrthoDB" id="214542at2"/>
<keyword evidence="1" id="KW-1133">Transmembrane helix</keyword>
<sequence>MSSATELPETDSPPESARKPLSVREYVRSRLLRLGIFFVIYVLSIGPMFWPWYEGRYLNGSRLIAAFYEPLWMLAGWVPPLGHLINWYVRIWIL</sequence>
<feature type="transmembrane region" description="Helical" evidence="1">
    <location>
        <begin position="70"/>
        <end position="89"/>
    </location>
</feature>
<dbReference type="Proteomes" id="UP000320496">
    <property type="component" value="Chromosome"/>
</dbReference>
<evidence type="ECO:0000256" key="1">
    <source>
        <dbReference type="SAM" id="Phobius"/>
    </source>
</evidence>
<gene>
    <name evidence="2" type="ORF">Mal4_27030</name>
</gene>
<keyword evidence="3" id="KW-1185">Reference proteome</keyword>
<dbReference type="KEGG" id="mri:Mal4_27030"/>
<reference evidence="2 3" key="1">
    <citation type="submission" date="2019-02" db="EMBL/GenBank/DDBJ databases">
        <title>Deep-cultivation of Planctomycetes and their phenomic and genomic characterization uncovers novel biology.</title>
        <authorList>
            <person name="Wiegand S."/>
            <person name="Jogler M."/>
            <person name="Boedeker C."/>
            <person name="Pinto D."/>
            <person name="Vollmers J."/>
            <person name="Rivas-Marin E."/>
            <person name="Kohn T."/>
            <person name="Peeters S.H."/>
            <person name="Heuer A."/>
            <person name="Rast P."/>
            <person name="Oberbeckmann S."/>
            <person name="Bunk B."/>
            <person name="Jeske O."/>
            <person name="Meyerdierks A."/>
            <person name="Storesund J.E."/>
            <person name="Kallscheuer N."/>
            <person name="Luecker S."/>
            <person name="Lage O.M."/>
            <person name="Pohl T."/>
            <person name="Merkel B.J."/>
            <person name="Hornburger P."/>
            <person name="Mueller R.-W."/>
            <person name="Bruemmer F."/>
            <person name="Labrenz M."/>
            <person name="Spormann A.M."/>
            <person name="Op den Camp H."/>
            <person name="Overmann J."/>
            <person name="Amann R."/>
            <person name="Jetten M.S.M."/>
            <person name="Mascher T."/>
            <person name="Medema M.H."/>
            <person name="Devos D.P."/>
            <person name="Kaster A.-K."/>
            <person name="Ovreas L."/>
            <person name="Rohde M."/>
            <person name="Galperin M.Y."/>
            <person name="Jogler C."/>
        </authorList>
    </citation>
    <scope>NUCLEOTIDE SEQUENCE [LARGE SCALE GENOMIC DNA]</scope>
    <source>
        <strain evidence="2 3">Mal4</strain>
    </source>
</reference>
<protein>
    <submittedName>
        <fullName evidence="2">Uncharacterized protein</fullName>
    </submittedName>
</protein>
<name>A0A517Z7B8_9PLAN</name>
<evidence type="ECO:0000313" key="3">
    <source>
        <dbReference type="Proteomes" id="UP000320496"/>
    </source>
</evidence>
<feature type="transmembrane region" description="Helical" evidence="1">
    <location>
        <begin position="31"/>
        <end position="50"/>
    </location>
</feature>
<dbReference type="RefSeq" id="WP_145369665.1">
    <property type="nucleotide sequence ID" value="NZ_CP036275.1"/>
</dbReference>
<accession>A0A517Z7B8</accession>
<evidence type="ECO:0000313" key="2">
    <source>
        <dbReference type="EMBL" id="QDU38376.1"/>
    </source>
</evidence>
<keyword evidence="1" id="KW-0472">Membrane</keyword>
<organism evidence="2 3">
    <name type="scientific">Maioricimonas rarisocia</name>
    <dbReference type="NCBI Taxonomy" id="2528026"/>
    <lineage>
        <taxon>Bacteria</taxon>
        <taxon>Pseudomonadati</taxon>
        <taxon>Planctomycetota</taxon>
        <taxon>Planctomycetia</taxon>
        <taxon>Planctomycetales</taxon>
        <taxon>Planctomycetaceae</taxon>
        <taxon>Maioricimonas</taxon>
    </lineage>
</organism>
<dbReference type="AlphaFoldDB" id="A0A517Z7B8"/>
<keyword evidence="1" id="KW-0812">Transmembrane</keyword>
<dbReference type="EMBL" id="CP036275">
    <property type="protein sequence ID" value="QDU38376.1"/>
    <property type="molecule type" value="Genomic_DNA"/>
</dbReference>
<proteinExistence type="predicted"/>